<proteinExistence type="predicted"/>
<dbReference type="Pfam" id="PF01753">
    <property type="entry name" value="zf-MYND"/>
    <property type="match status" value="1"/>
</dbReference>
<keyword evidence="7" id="KW-1185">Reference proteome</keyword>
<dbReference type="SUPFAM" id="SSF144232">
    <property type="entry name" value="HIT/MYND zinc finger-like"/>
    <property type="match status" value="1"/>
</dbReference>
<dbReference type="AlphaFoldDB" id="A0A9P6HDA6"/>
<dbReference type="Proteomes" id="UP000736335">
    <property type="component" value="Unassembled WGS sequence"/>
</dbReference>
<evidence type="ECO:0000256" key="1">
    <source>
        <dbReference type="ARBA" id="ARBA00022723"/>
    </source>
</evidence>
<evidence type="ECO:0000313" key="7">
    <source>
        <dbReference type="Proteomes" id="UP000736335"/>
    </source>
</evidence>
<evidence type="ECO:0000259" key="5">
    <source>
        <dbReference type="PROSITE" id="PS50865"/>
    </source>
</evidence>
<gene>
    <name evidence="6" type="ORF">BJ322DRAFT_793046</name>
</gene>
<dbReference type="PROSITE" id="PS01360">
    <property type="entry name" value="ZF_MYND_1"/>
    <property type="match status" value="1"/>
</dbReference>
<name>A0A9P6HDA6_9AGAM</name>
<dbReference type="EMBL" id="WIUZ02000007">
    <property type="protein sequence ID" value="KAF9784899.1"/>
    <property type="molecule type" value="Genomic_DNA"/>
</dbReference>
<organism evidence="6 7">
    <name type="scientific">Thelephora terrestris</name>
    <dbReference type="NCBI Taxonomy" id="56493"/>
    <lineage>
        <taxon>Eukaryota</taxon>
        <taxon>Fungi</taxon>
        <taxon>Dikarya</taxon>
        <taxon>Basidiomycota</taxon>
        <taxon>Agaricomycotina</taxon>
        <taxon>Agaricomycetes</taxon>
        <taxon>Thelephorales</taxon>
        <taxon>Thelephoraceae</taxon>
        <taxon>Thelephora</taxon>
    </lineage>
</organism>
<evidence type="ECO:0000256" key="4">
    <source>
        <dbReference type="PROSITE-ProRule" id="PRU00134"/>
    </source>
</evidence>
<accession>A0A9P6HDA6</accession>
<reference evidence="6" key="2">
    <citation type="submission" date="2020-11" db="EMBL/GenBank/DDBJ databases">
        <authorList>
            <consortium name="DOE Joint Genome Institute"/>
            <person name="Kuo A."/>
            <person name="Miyauchi S."/>
            <person name="Kiss E."/>
            <person name="Drula E."/>
            <person name="Kohler A."/>
            <person name="Sanchez-Garcia M."/>
            <person name="Andreopoulos B."/>
            <person name="Barry K.W."/>
            <person name="Bonito G."/>
            <person name="Buee M."/>
            <person name="Carver A."/>
            <person name="Chen C."/>
            <person name="Cichocki N."/>
            <person name="Clum A."/>
            <person name="Culley D."/>
            <person name="Crous P.W."/>
            <person name="Fauchery L."/>
            <person name="Girlanda M."/>
            <person name="Hayes R."/>
            <person name="Keri Z."/>
            <person name="Labutti K."/>
            <person name="Lipzen A."/>
            <person name="Lombard V."/>
            <person name="Magnuson J."/>
            <person name="Maillard F."/>
            <person name="Morin E."/>
            <person name="Murat C."/>
            <person name="Nolan M."/>
            <person name="Ohm R."/>
            <person name="Pangilinan J."/>
            <person name="Pereira M."/>
            <person name="Perotto S."/>
            <person name="Peter M."/>
            <person name="Riley R."/>
            <person name="Sitrit Y."/>
            <person name="Stielow B."/>
            <person name="Szollosi G."/>
            <person name="Zifcakova L."/>
            <person name="Stursova M."/>
            <person name="Spatafora J.W."/>
            <person name="Tedersoo L."/>
            <person name="Vaario L.-M."/>
            <person name="Yamada A."/>
            <person name="Yan M."/>
            <person name="Wang P."/>
            <person name="Xu J."/>
            <person name="Bruns T."/>
            <person name="Baldrian P."/>
            <person name="Vilgalys R."/>
            <person name="Henrissat B."/>
            <person name="Grigoriev I.V."/>
            <person name="Hibbett D."/>
            <person name="Nagy L.G."/>
            <person name="Martin F.M."/>
        </authorList>
    </citation>
    <scope>NUCLEOTIDE SEQUENCE</scope>
    <source>
        <strain evidence="6">UH-Tt-Lm1</strain>
    </source>
</reference>
<keyword evidence="3" id="KW-0862">Zinc</keyword>
<keyword evidence="1" id="KW-0479">Metal-binding</keyword>
<evidence type="ECO:0000256" key="2">
    <source>
        <dbReference type="ARBA" id="ARBA00022771"/>
    </source>
</evidence>
<reference evidence="6" key="1">
    <citation type="journal article" date="2020" name="Nat. Commun.">
        <title>Large-scale genome sequencing of mycorrhizal fungi provides insights into the early evolution of symbiotic traits.</title>
        <authorList>
            <person name="Miyauchi S."/>
            <person name="Kiss E."/>
            <person name="Kuo A."/>
            <person name="Drula E."/>
            <person name="Kohler A."/>
            <person name="Sanchez-Garcia M."/>
            <person name="Morin E."/>
            <person name="Andreopoulos B."/>
            <person name="Barry K.W."/>
            <person name="Bonito G."/>
            <person name="Buee M."/>
            <person name="Carver A."/>
            <person name="Chen C."/>
            <person name="Cichocki N."/>
            <person name="Clum A."/>
            <person name="Culley D."/>
            <person name="Crous P.W."/>
            <person name="Fauchery L."/>
            <person name="Girlanda M."/>
            <person name="Hayes R.D."/>
            <person name="Keri Z."/>
            <person name="LaButti K."/>
            <person name="Lipzen A."/>
            <person name="Lombard V."/>
            <person name="Magnuson J."/>
            <person name="Maillard F."/>
            <person name="Murat C."/>
            <person name="Nolan M."/>
            <person name="Ohm R.A."/>
            <person name="Pangilinan J."/>
            <person name="Pereira M.F."/>
            <person name="Perotto S."/>
            <person name="Peter M."/>
            <person name="Pfister S."/>
            <person name="Riley R."/>
            <person name="Sitrit Y."/>
            <person name="Stielow J.B."/>
            <person name="Szollosi G."/>
            <person name="Zifcakova L."/>
            <person name="Stursova M."/>
            <person name="Spatafora J.W."/>
            <person name="Tedersoo L."/>
            <person name="Vaario L.M."/>
            <person name="Yamada A."/>
            <person name="Yan M."/>
            <person name="Wang P."/>
            <person name="Xu J."/>
            <person name="Bruns T."/>
            <person name="Baldrian P."/>
            <person name="Vilgalys R."/>
            <person name="Dunand C."/>
            <person name="Henrissat B."/>
            <person name="Grigoriev I.V."/>
            <person name="Hibbett D."/>
            <person name="Nagy L.G."/>
            <person name="Martin F.M."/>
        </authorList>
    </citation>
    <scope>NUCLEOTIDE SEQUENCE</scope>
    <source>
        <strain evidence="6">UH-Tt-Lm1</strain>
    </source>
</reference>
<feature type="domain" description="MYND-type" evidence="5">
    <location>
        <begin position="32"/>
        <end position="72"/>
    </location>
</feature>
<dbReference type="Gene3D" id="6.10.140.2220">
    <property type="match status" value="1"/>
</dbReference>
<comment type="caution">
    <text evidence="6">The sequence shown here is derived from an EMBL/GenBank/DDBJ whole genome shotgun (WGS) entry which is preliminary data.</text>
</comment>
<dbReference type="InterPro" id="IPR002893">
    <property type="entry name" value="Znf_MYND"/>
</dbReference>
<protein>
    <recommendedName>
        <fullName evidence="5">MYND-type domain-containing protein</fullName>
    </recommendedName>
</protein>
<sequence>MASGDTRPHHHHLEADGSLRTVKLPIERVSRCDACSTTPKDGQLKLCSACGERLYCSSACQSVDWKFHKKSCGKTDRIDLGIYHPLLALIAEKCRMNVQTHPPDGVHFAINHQILNHPSPDSPPVLLPGGFQARPVILGGEIPLSPNMDKIWWPSAPSPQVASKLKRRILRGGNNLPINIAICVALLSEIYTTDSSKGSKPRIRLAYKSSPIADFGIVVGEAIAQPQDRLAYYDAATGNVTVDQDPREHSWIYFTTVRREDIFLDCGMFHFNACTVVSTKGYCPSAVSDLFPVVPVLFYGREMRNGVPGMPCKERERFSVLRNQNLQEAIQHTPYTLWFDDRIKIWDFLENCQGDKESTIEQRRLVDLYTIVAMDAIKKSVESSEWKKFPSEVTQGIETDPGERDYTNFTEQDWEQHLARWKKQINQVKKEARKRNKV</sequence>
<evidence type="ECO:0000313" key="6">
    <source>
        <dbReference type="EMBL" id="KAF9784899.1"/>
    </source>
</evidence>
<dbReference type="PROSITE" id="PS50865">
    <property type="entry name" value="ZF_MYND_2"/>
    <property type="match status" value="1"/>
</dbReference>
<dbReference type="GO" id="GO:0008270">
    <property type="term" value="F:zinc ion binding"/>
    <property type="evidence" value="ECO:0007669"/>
    <property type="project" value="UniProtKB-KW"/>
</dbReference>
<dbReference type="OrthoDB" id="341421at2759"/>
<keyword evidence="2 4" id="KW-0863">Zinc-finger</keyword>
<evidence type="ECO:0000256" key="3">
    <source>
        <dbReference type="ARBA" id="ARBA00022833"/>
    </source>
</evidence>